<dbReference type="SUPFAM" id="SSF53720">
    <property type="entry name" value="ALDH-like"/>
    <property type="match status" value="1"/>
</dbReference>
<accession>D2VT67</accession>
<name>D2VT67_NAEGR</name>
<dbReference type="InterPro" id="IPR016163">
    <property type="entry name" value="Ald_DH_C"/>
</dbReference>
<proteinExistence type="predicted"/>
<dbReference type="RefSeq" id="XP_002672838.1">
    <property type="nucleotide sequence ID" value="XM_002672792.1"/>
</dbReference>
<dbReference type="InterPro" id="IPR015590">
    <property type="entry name" value="Aldehyde_DH_dom"/>
</dbReference>
<reference evidence="3 4" key="1">
    <citation type="journal article" date="2010" name="Cell">
        <title>The genome of Naegleria gruberi illuminates early eukaryotic versatility.</title>
        <authorList>
            <person name="Fritz-Laylin L.K."/>
            <person name="Prochnik S.E."/>
            <person name="Ginger M.L."/>
            <person name="Dacks J.B."/>
            <person name="Carpenter M.L."/>
            <person name="Field M.C."/>
            <person name="Kuo A."/>
            <person name="Paredez A."/>
            <person name="Chapman J."/>
            <person name="Pham J."/>
            <person name="Shu S."/>
            <person name="Neupane R."/>
            <person name="Cipriano M."/>
            <person name="Mancuso J."/>
            <person name="Tu H."/>
            <person name="Salamov A."/>
            <person name="Lindquist E."/>
            <person name="Shapiro H."/>
            <person name="Lucas S."/>
            <person name="Grigoriev I.V."/>
            <person name="Cande W.Z."/>
            <person name="Fulton C."/>
            <person name="Rokhsar D.S."/>
            <person name="Dawson S.C."/>
        </authorList>
    </citation>
    <scope>NUCLEOTIDE SEQUENCE [LARGE SCALE GENOMIC DNA]</scope>
    <source>
        <strain evidence="3 4">NEG-M</strain>
    </source>
</reference>
<dbReference type="GO" id="GO:0004777">
    <property type="term" value="F:succinate-semialdehyde dehydrogenase (NAD+) activity"/>
    <property type="evidence" value="ECO:0007669"/>
    <property type="project" value="TreeGrafter"/>
</dbReference>
<feature type="domain" description="Aldehyde dehydrogenase" evidence="2">
    <location>
        <begin position="30"/>
        <end position="506"/>
    </location>
</feature>
<gene>
    <name evidence="3" type="ORF">NAEGRDRAFT_72193</name>
</gene>
<dbReference type="InterPro" id="IPR047110">
    <property type="entry name" value="GABD/Sad-like"/>
</dbReference>
<dbReference type="InterPro" id="IPR016161">
    <property type="entry name" value="Ald_DH/histidinol_DH"/>
</dbReference>
<keyword evidence="1" id="KW-0560">Oxidoreductase</keyword>
<dbReference type="PANTHER" id="PTHR43217:SF1">
    <property type="entry name" value="SUCCINATE SEMIALDEHYDE DEHYDROGENASE [NAD(P)+] SAD"/>
    <property type="match status" value="1"/>
</dbReference>
<dbReference type="EMBL" id="GG738895">
    <property type="protein sequence ID" value="EFC40094.1"/>
    <property type="molecule type" value="Genomic_DNA"/>
</dbReference>
<dbReference type="Gene3D" id="3.40.605.10">
    <property type="entry name" value="Aldehyde Dehydrogenase, Chain A, domain 1"/>
    <property type="match status" value="1"/>
</dbReference>
<organism evidence="4">
    <name type="scientific">Naegleria gruberi</name>
    <name type="common">Amoeba</name>
    <dbReference type="NCBI Taxonomy" id="5762"/>
    <lineage>
        <taxon>Eukaryota</taxon>
        <taxon>Discoba</taxon>
        <taxon>Heterolobosea</taxon>
        <taxon>Tetramitia</taxon>
        <taxon>Eutetramitia</taxon>
        <taxon>Vahlkampfiidae</taxon>
        <taxon>Naegleria</taxon>
    </lineage>
</organism>
<dbReference type="InParanoid" id="D2VT67"/>
<evidence type="ECO:0000259" key="2">
    <source>
        <dbReference type="Pfam" id="PF00171"/>
    </source>
</evidence>
<dbReference type="OMA" id="NWYGFNV"/>
<evidence type="ECO:0000313" key="4">
    <source>
        <dbReference type="Proteomes" id="UP000006671"/>
    </source>
</evidence>
<dbReference type="GeneID" id="8854188"/>
<evidence type="ECO:0000256" key="1">
    <source>
        <dbReference type="ARBA" id="ARBA00023002"/>
    </source>
</evidence>
<dbReference type="Proteomes" id="UP000006671">
    <property type="component" value="Unassembled WGS sequence"/>
</dbReference>
<dbReference type="OrthoDB" id="310895at2759"/>
<dbReference type="FunFam" id="3.40.309.10:FF:000009">
    <property type="entry name" value="Aldehyde dehydrogenase A"/>
    <property type="match status" value="1"/>
</dbReference>
<dbReference type="Pfam" id="PF00171">
    <property type="entry name" value="Aldedh"/>
    <property type="match status" value="1"/>
</dbReference>
<dbReference type="Gene3D" id="3.40.309.10">
    <property type="entry name" value="Aldehyde Dehydrogenase, Chain A, domain 2"/>
    <property type="match status" value="1"/>
</dbReference>
<keyword evidence="4" id="KW-1185">Reference proteome</keyword>
<evidence type="ECO:0000313" key="3">
    <source>
        <dbReference type="EMBL" id="EFC40094.1"/>
    </source>
</evidence>
<dbReference type="VEuPathDB" id="AmoebaDB:NAEGRDRAFT_72193"/>
<dbReference type="PANTHER" id="PTHR43217">
    <property type="entry name" value="SUCCINATE SEMIALDEHYDE DEHYDROGENASE [NAD(P)+] SAD"/>
    <property type="match status" value="1"/>
</dbReference>
<dbReference type="AlphaFoldDB" id="D2VT67"/>
<dbReference type="InterPro" id="IPR016162">
    <property type="entry name" value="Ald_DH_N"/>
</dbReference>
<dbReference type="STRING" id="5762.D2VT67"/>
<dbReference type="eggNOG" id="KOG2451">
    <property type="taxonomic scope" value="Eukaryota"/>
</dbReference>
<sequence>MNQSKKASSALNQLRKVASSNDKCFSTSSKLNTHYNSINPTNGKLTKQFECLSDQQLEQAIQESWKSFQAWNPQLYSENPKEIAELIQWRSQIMNPLADAFEAHKEELAKMMALDMGKPVAQGVAEAEKCASLIRYYVKTSESVLRDKVVFDNEKMFSRVVYQPLGPVLQCAPFNFPYWQVIRFCVPAMMAGNTVMIRHNHQVPTCAKSIQDLFEEALAKAGAPSELNKIYQNVFLENQQVSTTISHNKIRGVAFTGSTQVGKIIASQAASNLKKHVLELGGADAFIVLKDADLELAVKNAVVSRINNCGQTCIAAKRLIVEKEVLPQFEKMLAEKVKSLKLGDPLVRGNDVGPMARKDLMDKLDDQVKLCVSQGAKVLAGGSKASLSGELSNGFFYQPTVLSNVTTDNFAFHNELFGPVFVVVAAENADHAVQLANESIYGLGGSVYSKDVKKASKIAEKLECGMAFVNGVVRSSPEMPFGGVKESGYGRECGSEGILEWCNAKTMVVDKH</sequence>
<protein>
    <submittedName>
        <fullName evidence="3">Predicted protein</fullName>
    </submittedName>
</protein>
<dbReference type="KEGG" id="ngr:NAEGRDRAFT_72193"/>